<evidence type="ECO:0000313" key="2">
    <source>
        <dbReference type="Proteomes" id="UP000434925"/>
    </source>
</evidence>
<gene>
    <name evidence="1" type="ORF">F7R14_21550</name>
</gene>
<proteinExistence type="predicted"/>
<accession>A0A7V7P104</accession>
<organism evidence="1 2">
    <name type="scientific">Pseudomonas lini</name>
    <dbReference type="NCBI Taxonomy" id="163011"/>
    <lineage>
        <taxon>Bacteria</taxon>
        <taxon>Pseudomonadati</taxon>
        <taxon>Pseudomonadota</taxon>
        <taxon>Gammaproteobacteria</taxon>
        <taxon>Pseudomonadales</taxon>
        <taxon>Pseudomonadaceae</taxon>
        <taxon>Pseudomonas</taxon>
    </lineage>
</organism>
<dbReference type="EMBL" id="VZPO01000009">
    <property type="protein sequence ID" value="KAB0501420.1"/>
    <property type="molecule type" value="Genomic_DNA"/>
</dbReference>
<dbReference type="AlphaFoldDB" id="A0A7V7P104"/>
<dbReference type="Proteomes" id="UP000434925">
    <property type="component" value="Unassembled WGS sequence"/>
</dbReference>
<sequence length="68" mass="6951">MGARLARDAGAAVQQGHLGDAIAGKPAPTGLFVGHKKTGRSLGRPVLVRVTDAIRRIRPESSVAPLAG</sequence>
<evidence type="ECO:0000313" key="1">
    <source>
        <dbReference type="EMBL" id="KAB0501420.1"/>
    </source>
</evidence>
<protein>
    <submittedName>
        <fullName evidence="1">Uncharacterized protein</fullName>
    </submittedName>
</protein>
<comment type="caution">
    <text evidence="1">The sequence shown here is derived from an EMBL/GenBank/DDBJ whole genome shotgun (WGS) entry which is preliminary data.</text>
</comment>
<name>A0A7V7P104_9PSED</name>
<reference evidence="1 2" key="1">
    <citation type="submission" date="2019-09" db="EMBL/GenBank/DDBJ databases">
        <title>Draft genome sequences of 48 bacterial type strains from the CCUG.</title>
        <authorList>
            <person name="Tunovic T."/>
            <person name="Pineiro-Iglesias B."/>
            <person name="Unosson C."/>
            <person name="Inganas E."/>
            <person name="Ohlen M."/>
            <person name="Cardew S."/>
            <person name="Jensie-Markopoulos S."/>
            <person name="Salva-Serra F."/>
            <person name="Jaen-Luchoro D."/>
            <person name="Karlsson R."/>
            <person name="Svensson-Stadler L."/>
            <person name="Chun J."/>
            <person name="Moore E."/>
        </authorList>
    </citation>
    <scope>NUCLEOTIDE SEQUENCE [LARGE SCALE GENOMIC DNA]</scope>
    <source>
        <strain evidence="1 2">CCUG 51522</strain>
    </source>
</reference>